<protein>
    <submittedName>
        <fullName evidence="4">Acyl-CoA N-acyltransferase</fullName>
    </submittedName>
</protein>
<accession>A0AAD7ND31</accession>
<dbReference type="InterPro" id="IPR000182">
    <property type="entry name" value="GNAT_dom"/>
</dbReference>
<dbReference type="GO" id="GO:0016747">
    <property type="term" value="F:acyltransferase activity, transferring groups other than amino-acyl groups"/>
    <property type="evidence" value="ECO:0007669"/>
    <property type="project" value="InterPro"/>
</dbReference>
<dbReference type="EMBL" id="JARJLG010000063">
    <property type="protein sequence ID" value="KAJ7755748.1"/>
    <property type="molecule type" value="Genomic_DNA"/>
</dbReference>
<sequence>MLDPFTIRKMTRLDILSVRELHATLLPVSYSRSFFQNLLVQQTRVCLVAQLKAGGDPVAFISAAMHPEQQRIEILTLGVLAAYQRHRLATRLLLAVIDTLAGDTAASTAVFAQVPASAEPAKSFYKHMGLHPTDVTRDLYRNLPPGSRDGYLVSGRVTAAGRDDVDRIVDSSMWEMLEMGRRLEYT</sequence>
<dbReference type="PANTHER" id="PTHR42919:SF8">
    <property type="entry name" value="N-ALPHA-ACETYLTRANSFERASE 50"/>
    <property type="match status" value="1"/>
</dbReference>
<organism evidence="4 5">
    <name type="scientific">Mycena maculata</name>
    <dbReference type="NCBI Taxonomy" id="230809"/>
    <lineage>
        <taxon>Eukaryota</taxon>
        <taxon>Fungi</taxon>
        <taxon>Dikarya</taxon>
        <taxon>Basidiomycota</taxon>
        <taxon>Agaricomycotina</taxon>
        <taxon>Agaricomycetes</taxon>
        <taxon>Agaricomycetidae</taxon>
        <taxon>Agaricales</taxon>
        <taxon>Marasmiineae</taxon>
        <taxon>Mycenaceae</taxon>
        <taxon>Mycena</taxon>
    </lineage>
</organism>
<comment type="caution">
    <text evidence="4">The sequence shown here is derived from an EMBL/GenBank/DDBJ whole genome shotgun (WGS) entry which is preliminary data.</text>
</comment>
<dbReference type="CDD" id="cd04301">
    <property type="entry name" value="NAT_SF"/>
    <property type="match status" value="1"/>
</dbReference>
<dbReference type="Pfam" id="PF00583">
    <property type="entry name" value="Acetyltransf_1"/>
    <property type="match status" value="1"/>
</dbReference>
<dbReference type="Proteomes" id="UP001215280">
    <property type="component" value="Unassembled WGS sequence"/>
</dbReference>
<evidence type="ECO:0000313" key="4">
    <source>
        <dbReference type="EMBL" id="KAJ7755748.1"/>
    </source>
</evidence>
<dbReference type="AlphaFoldDB" id="A0AAD7ND31"/>
<keyword evidence="5" id="KW-1185">Reference proteome</keyword>
<feature type="domain" description="N-acetyltransferase" evidence="3">
    <location>
        <begin position="5"/>
        <end position="158"/>
    </location>
</feature>
<dbReference type="Gene3D" id="3.40.630.30">
    <property type="match status" value="1"/>
</dbReference>
<evidence type="ECO:0000313" key="5">
    <source>
        <dbReference type="Proteomes" id="UP001215280"/>
    </source>
</evidence>
<name>A0AAD7ND31_9AGAR</name>
<dbReference type="InterPro" id="IPR051556">
    <property type="entry name" value="N-term/lysine_N-AcTrnsfr"/>
</dbReference>
<dbReference type="SUPFAM" id="SSF55729">
    <property type="entry name" value="Acyl-CoA N-acyltransferases (Nat)"/>
    <property type="match status" value="1"/>
</dbReference>
<evidence type="ECO:0000256" key="2">
    <source>
        <dbReference type="ARBA" id="ARBA00023315"/>
    </source>
</evidence>
<dbReference type="PANTHER" id="PTHR42919">
    <property type="entry name" value="N-ALPHA-ACETYLTRANSFERASE"/>
    <property type="match status" value="1"/>
</dbReference>
<gene>
    <name evidence="4" type="ORF">DFH07DRAFT_489792</name>
</gene>
<dbReference type="InterPro" id="IPR016181">
    <property type="entry name" value="Acyl_CoA_acyltransferase"/>
</dbReference>
<evidence type="ECO:0000256" key="1">
    <source>
        <dbReference type="ARBA" id="ARBA00022679"/>
    </source>
</evidence>
<reference evidence="4" key="1">
    <citation type="submission" date="2023-03" db="EMBL/GenBank/DDBJ databases">
        <title>Massive genome expansion in bonnet fungi (Mycena s.s.) driven by repeated elements and novel gene families across ecological guilds.</title>
        <authorList>
            <consortium name="Lawrence Berkeley National Laboratory"/>
            <person name="Harder C.B."/>
            <person name="Miyauchi S."/>
            <person name="Viragh M."/>
            <person name="Kuo A."/>
            <person name="Thoen E."/>
            <person name="Andreopoulos B."/>
            <person name="Lu D."/>
            <person name="Skrede I."/>
            <person name="Drula E."/>
            <person name="Henrissat B."/>
            <person name="Morin E."/>
            <person name="Kohler A."/>
            <person name="Barry K."/>
            <person name="LaButti K."/>
            <person name="Morin E."/>
            <person name="Salamov A."/>
            <person name="Lipzen A."/>
            <person name="Mereny Z."/>
            <person name="Hegedus B."/>
            <person name="Baldrian P."/>
            <person name="Stursova M."/>
            <person name="Weitz H."/>
            <person name="Taylor A."/>
            <person name="Grigoriev I.V."/>
            <person name="Nagy L.G."/>
            <person name="Martin F."/>
            <person name="Kauserud H."/>
        </authorList>
    </citation>
    <scope>NUCLEOTIDE SEQUENCE</scope>
    <source>
        <strain evidence="4">CBHHK188m</strain>
    </source>
</reference>
<proteinExistence type="predicted"/>
<keyword evidence="1" id="KW-0808">Transferase</keyword>
<evidence type="ECO:0000259" key="3">
    <source>
        <dbReference type="PROSITE" id="PS51186"/>
    </source>
</evidence>
<dbReference type="PROSITE" id="PS51186">
    <property type="entry name" value="GNAT"/>
    <property type="match status" value="1"/>
</dbReference>
<keyword evidence="2" id="KW-0012">Acyltransferase</keyword>